<dbReference type="Pfam" id="PF02558">
    <property type="entry name" value="ApbA"/>
    <property type="match status" value="1"/>
</dbReference>
<evidence type="ECO:0000259" key="12">
    <source>
        <dbReference type="Pfam" id="PF02558"/>
    </source>
</evidence>
<evidence type="ECO:0000256" key="6">
    <source>
        <dbReference type="ARBA" id="ARBA00022857"/>
    </source>
</evidence>
<dbReference type="AlphaFoldDB" id="A0A432Y4V8"/>
<dbReference type="PANTHER" id="PTHR43765">
    <property type="entry name" value="2-DEHYDROPANTOATE 2-REDUCTASE-RELATED"/>
    <property type="match status" value="1"/>
</dbReference>
<feature type="domain" description="Ketopantoate reductase N-terminal" evidence="12">
    <location>
        <begin position="7"/>
        <end position="138"/>
    </location>
</feature>
<evidence type="ECO:0000256" key="1">
    <source>
        <dbReference type="ARBA" id="ARBA00004994"/>
    </source>
</evidence>
<dbReference type="UniPathway" id="UPA00028">
    <property type="reaction ID" value="UER00004"/>
</dbReference>
<dbReference type="Gene3D" id="3.40.50.720">
    <property type="entry name" value="NAD(P)-binding Rossmann-like Domain"/>
    <property type="match status" value="1"/>
</dbReference>
<dbReference type="GO" id="GO:0015940">
    <property type="term" value="P:pantothenate biosynthetic process"/>
    <property type="evidence" value="ECO:0007669"/>
    <property type="project" value="UniProtKB-UniPathway"/>
</dbReference>
<comment type="similarity">
    <text evidence="2 10">Belongs to the ketopantoate reductase family.</text>
</comment>
<keyword evidence="15" id="KW-1185">Reference proteome</keyword>
<keyword evidence="5 10" id="KW-0566">Pantothenate biosynthesis</keyword>
<evidence type="ECO:0000256" key="3">
    <source>
        <dbReference type="ARBA" id="ARBA00013014"/>
    </source>
</evidence>
<dbReference type="NCBIfam" id="TIGR00745">
    <property type="entry name" value="apbA_panE"/>
    <property type="match status" value="1"/>
</dbReference>
<dbReference type="InterPro" id="IPR013328">
    <property type="entry name" value="6PGD_dom2"/>
</dbReference>
<evidence type="ECO:0000256" key="4">
    <source>
        <dbReference type="ARBA" id="ARBA00019465"/>
    </source>
</evidence>
<comment type="pathway">
    <text evidence="1 10">Cofactor biosynthesis; (R)-pantothenate biosynthesis; (R)-pantoate from 3-methyl-2-oxobutanoate: step 2/2.</text>
</comment>
<keyword evidence="6 10" id="KW-0521">NADP</keyword>
<name>A0A432Y4V8_9GAMM</name>
<feature type="region of interest" description="Disordered" evidence="11">
    <location>
        <begin position="282"/>
        <end position="301"/>
    </location>
</feature>
<dbReference type="InterPro" id="IPR003710">
    <property type="entry name" value="ApbA"/>
</dbReference>
<evidence type="ECO:0000256" key="7">
    <source>
        <dbReference type="ARBA" id="ARBA00023002"/>
    </source>
</evidence>
<gene>
    <name evidence="14" type="ORF">CWI70_04260</name>
</gene>
<dbReference type="Proteomes" id="UP000287649">
    <property type="component" value="Unassembled WGS sequence"/>
</dbReference>
<evidence type="ECO:0000259" key="13">
    <source>
        <dbReference type="Pfam" id="PF08546"/>
    </source>
</evidence>
<dbReference type="EC" id="1.1.1.169" evidence="3 10"/>
<reference evidence="15" key="1">
    <citation type="journal article" date="2018" name="Front. Microbiol.">
        <title>Genome-Based Analysis Reveals the Taxonomy and Diversity of the Family Idiomarinaceae.</title>
        <authorList>
            <person name="Liu Y."/>
            <person name="Lai Q."/>
            <person name="Shao Z."/>
        </authorList>
    </citation>
    <scope>NUCLEOTIDE SEQUENCE [LARGE SCALE GENOMIC DNA]</scope>
    <source>
        <strain evidence="15">PO-M2</strain>
    </source>
</reference>
<dbReference type="SUPFAM" id="SSF48179">
    <property type="entry name" value="6-phosphogluconate dehydrogenase C-terminal domain-like"/>
    <property type="match status" value="1"/>
</dbReference>
<dbReference type="InterPro" id="IPR008927">
    <property type="entry name" value="6-PGluconate_DH-like_C_sf"/>
</dbReference>
<dbReference type="InterPro" id="IPR050838">
    <property type="entry name" value="Ketopantoate_reductase"/>
</dbReference>
<evidence type="ECO:0000256" key="9">
    <source>
        <dbReference type="ARBA" id="ARBA00048793"/>
    </source>
</evidence>
<comment type="catalytic activity">
    <reaction evidence="9 10">
        <text>(R)-pantoate + NADP(+) = 2-dehydropantoate + NADPH + H(+)</text>
        <dbReference type="Rhea" id="RHEA:16233"/>
        <dbReference type="ChEBI" id="CHEBI:11561"/>
        <dbReference type="ChEBI" id="CHEBI:15378"/>
        <dbReference type="ChEBI" id="CHEBI:15980"/>
        <dbReference type="ChEBI" id="CHEBI:57783"/>
        <dbReference type="ChEBI" id="CHEBI:58349"/>
        <dbReference type="EC" id="1.1.1.169"/>
    </reaction>
</comment>
<comment type="caution">
    <text evidence="14">The sequence shown here is derived from an EMBL/GenBank/DDBJ whole genome shotgun (WGS) entry which is preliminary data.</text>
</comment>
<dbReference type="SUPFAM" id="SSF51735">
    <property type="entry name" value="NAD(P)-binding Rossmann-fold domains"/>
    <property type="match status" value="1"/>
</dbReference>
<dbReference type="GO" id="GO:0008677">
    <property type="term" value="F:2-dehydropantoate 2-reductase activity"/>
    <property type="evidence" value="ECO:0007669"/>
    <property type="project" value="UniProtKB-EC"/>
</dbReference>
<dbReference type="RefSeq" id="WP_126770861.1">
    <property type="nucleotide sequence ID" value="NZ_JANQBU010000001.1"/>
</dbReference>
<feature type="domain" description="Ketopantoate reductase C-terminal" evidence="13">
    <location>
        <begin position="163"/>
        <end position="283"/>
    </location>
</feature>
<evidence type="ECO:0000256" key="8">
    <source>
        <dbReference type="ARBA" id="ARBA00032024"/>
    </source>
</evidence>
<evidence type="ECO:0000256" key="11">
    <source>
        <dbReference type="SAM" id="MobiDB-lite"/>
    </source>
</evidence>
<dbReference type="Pfam" id="PF08546">
    <property type="entry name" value="ApbA_C"/>
    <property type="match status" value="1"/>
</dbReference>
<dbReference type="EMBL" id="PIPX01000001">
    <property type="protein sequence ID" value="RUO55994.1"/>
    <property type="molecule type" value="Genomic_DNA"/>
</dbReference>
<dbReference type="GO" id="GO:0050661">
    <property type="term" value="F:NADP binding"/>
    <property type="evidence" value="ECO:0007669"/>
    <property type="project" value="TreeGrafter"/>
</dbReference>
<proteinExistence type="inferred from homology"/>
<comment type="function">
    <text evidence="10">Catalyzes the NADPH-dependent reduction of ketopantoate into pantoic acid.</text>
</comment>
<sequence length="301" mass="33818">MTSKLPWCVIGQGALGSLMAVHLAQQNEQVQLKLRRTGSTEIRFDGQTFRFQSNVQLLQPSLIFAAVKAYQVVPLIEELRRYEAFAESTLILSYNGMLANEEEWLRPQDWHWVTTHGAYRDGAEVVHGGHGQSWLGTMTGTAEKPEFFTALARALPPLHWQADLRVRRWQKLAINCLINPYTVLHRCRNGELPQHVAPAEWRSVAEEIVRLAAYQGVTLATDDLLTQAQQVVEQTARNRSSMLQDYLHQRPMEIAYLNGFVAAASAAAGWIAPTNQRLSEQVQSLSSMKSTTSKPNPDNAE</sequence>
<keyword evidence="7 10" id="KW-0560">Oxidoreductase</keyword>
<dbReference type="PANTHER" id="PTHR43765:SF2">
    <property type="entry name" value="2-DEHYDROPANTOATE 2-REDUCTASE"/>
    <property type="match status" value="1"/>
</dbReference>
<dbReference type="Gene3D" id="1.10.1040.10">
    <property type="entry name" value="N-(1-d-carboxylethyl)-l-norvaline Dehydrogenase, domain 2"/>
    <property type="match status" value="1"/>
</dbReference>
<accession>A0A432Y4V8</accession>
<evidence type="ECO:0000313" key="14">
    <source>
        <dbReference type="EMBL" id="RUO55994.1"/>
    </source>
</evidence>
<evidence type="ECO:0000256" key="2">
    <source>
        <dbReference type="ARBA" id="ARBA00007870"/>
    </source>
</evidence>
<protein>
    <recommendedName>
        <fullName evidence="4 10">2-dehydropantoate 2-reductase</fullName>
        <ecNumber evidence="3 10">1.1.1.169</ecNumber>
    </recommendedName>
    <alternativeName>
        <fullName evidence="8 10">Ketopantoate reductase</fullName>
    </alternativeName>
</protein>
<organism evidence="14 15">
    <name type="scientific">Pseudidiomarina homiensis</name>
    <dbReference type="NCBI Taxonomy" id="364198"/>
    <lineage>
        <taxon>Bacteria</taxon>
        <taxon>Pseudomonadati</taxon>
        <taxon>Pseudomonadota</taxon>
        <taxon>Gammaproteobacteria</taxon>
        <taxon>Alteromonadales</taxon>
        <taxon>Idiomarinaceae</taxon>
        <taxon>Pseudidiomarina</taxon>
    </lineage>
</organism>
<dbReference type="OrthoDB" id="6530772at2"/>
<dbReference type="InterPro" id="IPR036291">
    <property type="entry name" value="NAD(P)-bd_dom_sf"/>
</dbReference>
<dbReference type="GO" id="GO:0005737">
    <property type="term" value="C:cytoplasm"/>
    <property type="evidence" value="ECO:0007669"/>
    <property type="project" value="TreeGrafter"/>
</dbReference>
<dbReference type="InterPro" id="IPR013752">
    <property type="entry name" value="KPA_reductase"/>
</dbReference>
<evidence type="ECO:0000313" key="15">
    <source>
        <dbReference type="Proteomes" id="UP000287649"/>
    </source>
</evidence>
<dbReference type="InterPro" id="IPR013332">
    <property type="entry name" value="KPR_N"/>
</dbReference>
<evidence type="ECO:0000256" key="10">
    <source>
        <dbReference type="RuleBase" id="RU362068"/>
    </source>
</evidence>
<evidence type="ECO:0000256" key="5">
    <source>
        <dbReference type="ARBA" id="ARBA00022655"/>
    </source>
</evidence>